<feature type="transmembrane region" description="Helical" evidence="6">
    <location>
        <begin position="40"/>
        <end position="58"/>
    </location>
</feature>
<comment type="subcellular location">
    <subcellularLocation>
        <location evidence="1">Cell membrane</location>
        <topology evidence="1">Multi-pass membrane protein</topology>
    </subcellularLocation>
</comment>
<dbReference type="AlphaFoldDB" id="A0A6G9Z5S9"/>
<dbReference type="Proteomes" id="UP000500953">
    <property type="component" value="Chromosome"/>
</dbReference>
<dbReference type="InterPro" id="IPR036259">
    <property type="entry name" value="MFS_trans_sf"/>
</dbReference>
<dbReference type="EMBL" id="CP046173">
    <property type="protein sequence ID" value="QIS20363.1"/>
    <property type="molecule type" value="Genomic_DNA"/>
</dbReference>
<feature type="domain" description="Major facilitator superfamily (MFS) profile" evidence="7">
    <location>
        <begin position="4"/>
        <end position="378"/>
    </location>
</feature>
<keyword evidence="2" id="KW-1003">Cell membrane</keyword>
<dbReference type="InterPro" id="IPR020846">
    <property type="entry name" value="MFS_dom"/>
</dbReference>
<keyword evidence="3 6" id="KW-0812">Transmembrane</keyword>
<evidence type="ECO:0000256" key="2">
    <source>
        <dbReference type="ARBA" id="ARBA00022475"/>
    </source>
</evidence>
<dbReference type="GO" id="GO:0022857">
    <property type="term" value="F:transmembrane transporter activity"/>
    <property type="evidence" value="ECO:0007669"/>
    <property type="project" value="InterPro"/>
</dbReference>
<evidence type="ECO:0000256" key="6">
    <source>
        <dbReference type="SAM" id="Phobius"/>
    </source>
</evidence>
<evidence type="ECO:0000256" key="5">
    <source>
        <dbReference type="ARBA" id="ARBA00023136"/>
    </source>
</evidence>
<feature type="transmembrane region" description="Helical" evidence="6">
    <location>
        <begin position="266"/>
        <end position="283"/>
    </location>
</feature>
<feature type="transmembrane region" description="Helical" evidence="6">
    <location>
        <begin position="127"/>
        <end position="147"/>
    </location>
</feature>
<feature type="transmembrane region" description="Helical" evidence="6">
    <location>
        <begin position="354"/>
        <end position="376"/>
    </location>
</feature>
<feature type="transmembrane region" description="Helical" evidence="6">
    <location>
        <begin position="201"/>
        <end position="224"/>
    </location>
</feature>
<gene>
    <name evidence="8" type="ORF">F6W96_20755</name>
</gene>
<evidence type="ECO:0000256" key="1">
    <source>
        <dbReference type="ARBA" id="ARBA00004651"/>
    </source>
</evidence>
<dbReference type="PANTHER" id="PTHR43124:SF3">
    <property type="entry name" value="CHLORAMPHENICOL EFFLUX PUMP RV0191"/>
    <property type="match status" value="1"/>
</dbReference>
<evidence type="ECO:0000313" key="9">
    <source>
        <dbReference type="Proteomes" id="UP000500953"/>
    </source>
</evidence>
<reference evidence="8 9" key="1">
    <citation type="journal article" date="2019" name="ACS Chem. Biol.">
        <title>Identification and Mobilization of a Cryptic Antibiotic Biosynthesis Gene Locus from a Human-Pathogenic Nocardia Isolate.</title>
        <authorList>
            <person name="Herisse M."/>
            <person name="Ishida K."/>
            <person name="Porter J.L."/>
            <person name="Howden B."/>
            <person name="Hertweck C."/>
            <person name="Stinear T.P."/>
            <person name="Pidot S.J."/>
        </authorList>
    </citation>
    <scope>NUCLEOTIDE SEQUENCE [LARGE SCALE GENOMIC DNA]</scope>
    <source>
        <strain evidence="8 9">AUSMDU00012715</strain>
    </source>
</reference>
<feature type="transmembrane region" description="Helical" evidence="6">
    <location>
        <begin position="320"/>
        <end position="342"/>
    </location>
</feature>
<keyword evidence="4 6" id="KW-1133">Transmembrane helix</keyword>
<feature type="transmembrane region" description="Helical" evidence="6">
    <location>
        <begin position="236"/>
        <end position="254"/>
    </location>
</feature>
<organism evidence="8 9">
    <name type="scientific">Nocardia terpenica</name>
    <dbReference type="NCBI Taxonomy" id="455432"/>
    <lineage>
        <taxon>Bacteria</taxon>
        <taxon>Bacillati</taxon>
        <taxon>Actinomycetota</taxon>
        <taxon>Actinomycetes</taxon>
        <taxon>Mycobacteriales</taxon>
        <taxon>Nocardiaceae</taxon>
        <taxon>Nocardia</taxon>
    </lineage>
</organism>
<dbReference type="PROSITE" id="PS50850">
    <property type="entry name" value="MFS"/>
    <property type="match status" value="1"/>
</dbReference>
<dbReference type="InterPro" id="IPR011701">
    <property type="entry name" value="MFS"/>
</dbReference>
<dbReference type="PANTHER" id="PTHR43124">
    <property type="entry name" value="PURINE EFFLUX PUMP PBUE"/>
    <property type="match status" value="1"/>
</dbReference>
<name>A0A6G9Z5S9_9NOCA</name>
<dbReference type="Gene3D" id="1.20.1250.20">
    <property type="entry name" value="MFS general substrate transporter like domains"/>
    <property type="match status" value="2"/>
</dbReference>
<sequence>MPLALIALMISAFALGSTEFVLNGLLPEVSRDLDVSISTAGLLISGYALGVVAGALLLTAATTRVRRKTVLLGLLALFVIGNTLCALAPGYGLLMAGRIVSALTHGAFFGVATVVAAGLVSPDRRAGAIAAMFTGLTLANVLGVPAGTVIGQHLGWRTVFWGVALLGLIGLIGIATLVPSTPADPDAGLRRELTVFRRPQVWLALAMTAAGISGLFLSFTYIAPMMTTVAGFAESSMAWLLMLYGAGLVVGNLIGGRVADRSPRAALLGSLSLLVAVLLVFTATVHATIPAAVTLALLGAAGFGLVPIMQSWMLRHADGAPTLAAANIAAFNAGAALAAWLGGRVIDSGLGYPALNWVGALLSAVGLLLAAVAVFSRRTTRASEPMQASVDSDRSLTESSVH</sequence>
<proteinExistence type="predicted"/>
<dbReference type="RefSeq" id="WP_167487708.1">
    <property type="nucleotide sequence ID" value="NZ_CP046173.1"/>
</dbReference>
<evidence type="ECO:0000256" key="4">
    <source>
        <dbReference type="ARBA" id="ARBA00022989"/>
    </source>
</evidence>
<protein>
    <submittedName>
        <fullName evidence="8">MFS transporter</fullName>
    </submittedName>
</protein>
<accession>A0A6G9Z5S9</accession>
<dbReference type="Pfam" id="PF07690">
    <property type="entry name" value="MFS_1"/>
    <property type="match status" value="1"/>
</dbReference>
<keyword evidence="5 6" id="KW-0472">Membrane</keyword>
<feature type="transmembrane region" description="Helical" evidence="6">
    <location>
        <begin position="70"/>
        <end position="93"/>
    </location>
</feature>
<dbReference type="GO" id="GO:0005886">
    <property type="term" value="C:plasma membrane"/>
    <property type="evidence" value="ECO:0007669"/>
    <property type="project" value="UniProtKB-SubCell"/>
</dbReference>
<dbReference type="SUPFAM" id="SSF103473">
    <property type="entry name" value="MFS general substrate transporter"/>
    <property type="match status" value="1"/>
</dbReference>
<dbReference type="CDD" id="cd17324">
    <property type="entry name" value="MFS_NepI_like"/>
    <property type="match status" value="1"/>
</dbReference>
<evidence type="ECO:0000313" key="8">
    <source>
        <dbReference type="EMBL" id="QIS20363.1"/>
    </source>
</evidence>
<dbReference type="InterPro" id="IPR050189">
    <property type="entry name" value="MFS_Efflux_Transporters"/>
</dbReference>
<feature type="transmembrane region" description="Helical" evidence="6">
    <location>
        <begin position="159"/>
        <end position="180"/>
    </location>
</feature>
<evidence type="ECO:0000259" key="7">
    <source>
        <dbReference type="PROSITE" id="PS50850"/>
    </source>
</evidence>
<evidence type="ECO:0000256" key="3">
    <source>
        <dbReference type="ARBA" id="ARBA00022692"/>
    </source>
</evidence>
<feature type="transmembrane region" description="Helical" evidence="6">
    <location>
        <begin position="99"/>
        <end position="120"/>
    </location>
</feature>
<feature type="transmembrane region" description="Helical" evidence="6">
    <location>
        <begin position="289"/>
        <end position="308"/>
    </location>
</feature>